<dbReference type="SUPFAM" id="SSF53474">
    <property type="entry name" value="alpha/beta-Hydrolases"/>
    <property type="match status" value="1"/>
</dbReference>
<feature type="domain" description="Fungal lipase-type" evidence="2">
    <location>
        <begin position="212"/>
        <end position="352"/>
    </location>
</feature>
<proteinExistence type="predicted"/>
<organism evidence="3 4">
    <name type="scientific">Tetradesmus obliquus</name>
    <name type="common">Green alga</name>
    <name type="synonym">Acutodesmus obliquus</name>
    <dbReference type="NCBI Taxonomy" id="3088"/>
    <lineage>
        <taxon>Eukaryota</taxon>
        <taxon>Viridiplantae</taxon>
        <taxon>Chlorophyta</taxon>
        <taxon>core chlorophytes</taxon>
        <taxon>Chlorophyceae</taxon>
        <taxon>CS clade</taxon>
        <taxon>Sphaeropleales</taxon>
        <taxon>Scenedesmaceae</taxon>
        <taxon>Tetradesmus</taxon>
    </lineage>
</organism>
<dbReference type="PANTHER" id="PTHR45856:SF24">
    <property type="entry name" value="FUNGAL LIPASE-LIKE DOMAIN-CONTAINING PROTEIN"/>
    <property type="match status" value="1"/>
</dbReference>
<evidence type="ECO:0000256" key="1">
    <source>
        <dbReference type="SAM" id="SignalP"/>
    </source>
</evidence>
<evidence type="ECO:0000313" key="4">
    <source>
        <dbReference type="Proteomes" id="UP001244341"/>
    </source>
</evidence>
<accession>A0ABY8UMX2</accession>
<dbReference type="Pfam" id="PF01764">
    <property type="entry name" value="Lipase_3"/>
    <property type="match status" value="1"/>
</dbReference>
<dbReference type="CDD" id="cd00519">
    <property type="entry name" value="Lipase_3"/>
    <property type="match status" value="1"/>
</dbReference>
<keyword evidence="4" id="KW-1185">Reference proteome</keyword>
<feature type="signal peptide" evidence="1">
    <location>
        <begin position="1"/>
        <end position="20"/>
    </location>
</feature>
<dbReference type="PANTHER" id="PTHR45856">
    <property type="entry name" value="ALPHA/BETA-HYDROLASES SUPERFAMILY PROTEIN"/>
    <property type="match status" value="1"/>
</dbReference>
<protein>
    <recommendedName>
        <fullName evidence="2">Fungal lipase-type domain-containing protein</fullName>
    </recommendedName>
</protein>
<name>A0ABY8UMX2_TETOB</name>
<evidence type="ECO:0000259" key="2">
    <source>
        <dbReference type="Pfam" id="PF01764"/>
    </source>
</evidence>
<dbReference type="Gene3D" id="3.40.50.1820">
    <property type="entry name" value="alpha/beta hydrolase"/>
    <property type="match status" value="1"/>
</dbReference>
<evidence type="ECO:0000313" key="3">
    <source>
        <dbReference type="EMBL" id="WIA20958.1"/>
    </source>
</evidence>
<dbReference type="InterPro" id="IPR029058">
    <property type="entry name" value="AB_hydrolase_fold"/>
</dbReference>
<keyword evidence="1" id="KW-0732">Signal</keyword>
<dbReference type="InterPro" id="IPR002921">
    <property type="entry name" value="Fungal_lipase-type"/>
</dbReference>
<dbReference type="Proteomes" id="UP001244341">
    <property type="component" value="Chromosome 12b"/>
</dbReference>
<reference evidence="3 4" key="1">
    <citation type="submission" date="2023-05" db="EMBL/GenBank/DDBJ databases">
        <title>A 100% complete, gapless, phased diploid assembly of the Scenedesmus obliquus UTEX 3031 genome.</title>
        <authorList>
            <person name="Biondi T.C."/>
            <person name="Hanschen E.R."/>
            <person name="Kwon T."/>
            <person name="Eng W."/>
            <person name="Kruse C.P.S."/>
            <person name="Koehler S.I."/>
            <person name="Kunde Y."/>
            <person name="Gleasner C.D."/>
            <person name="You Mak K.T."/>
            <person name="Polle J."/>
            <person name="Hovde B.T."/>
            <person name="Starkenburg S.R."/>
        </authorList>
    </citation>
    <scope>NUCLEOTIDE SEQUENCE [LARGE SCALE GENOMIC DNA]</scope>
    <source>
        <strain evidence="3 4">DOE0152z</strain>
    </source>
</reference>
<dbReference type="EMBL" id="CP126219">
    <property type="protein sequence ID" value="WIA20958.1"/>
    <property type="molecule type" value="Genomic_DNA"/>
</dbReference>
<sequence>MGSIGFAGLLLALMLVQARAGYLPYSQSAPPSQTALANDFCSIGGDDLLPSQNFCTTAGLNKDEPPTDKTCKLLDIAERLAASVVVPTGPAACTAMLQTSVVGPAAPVPLIDARPLPGTFVDLQFIGAEGPSAYWHWKHLNNFQLWAPCATSKASATSTKGYVKNNNKALEWMRPAGWTVLSTLWVPTSLYSNTSSPIATILTNSKTKQMTILIRGTQTLADLLTDLRYNLNSTGSLKFPGKTHQGFTELTNALWRNSVREALYSNVVKGSITSVSIAGHSMGGSVATLLAYAAQGYLLSQPKTKTFKNVKVDAYLFAAANVGNADFVENFNDLVNARRYSFAFDLVPQLPCTPRMAACPNMLVPTPPSPTGFWEYASVGGLITIGPQMMPQQPTQWNFLVAITPCQAVRFVAATHSCSYSCFLSQFAGDLNNSCLLWDKNAPYGQGVVGGAGTYCAAGLGLFPVTDGAQYPEYINFAG</sequence>
<gene>
    <name evidence="3" type="ORF">OEZ85_005296</name>
</gene>
<dbReference type="InterPro" id="IPR051218">
    <property type="entry name" value="Sec_MonoDiacylglyc_Lipase"/>
</dbReference>
<feature type="chain" id="PRO_5047510017" description="Fungal lipase-type domain-containing protein" evidence="1">
    <location>
        <begin position="21"/>
        <end position="479"/>
    </location>
</feature>